<keyword evidence="3" id="KW-1185">Reference proteome</keyword>
<feature type="compositionally biased region" description="Acidic residues" evidence="1">
    <location>
        <begin position="37"/>
        <end position="86"/>
    </location>
</feature>
<dbReference type="EMBL" id="KY971611">
    <property type="protein sequence ID" value="ASD52211.1"/>
    <property type="molecule type" value="Genomic_DNA"/>
</dbReference>
<feature type="region of interest" description="Disordered" evidence="1">
    <location>
        <begin position="1"/>
        <end position="94"/>
    </location>
</feature>
<evidence type="ECO:0000256" key="1">
    <source>
        <dbReference type="SAM" id="MobiDB-lite"/>
    </source>
</evidence>
<accession>A0A2U7NFA5</accession>
<name>A0A2U7NFA5_9CAUD</name>
<feature type="region of interest" description="Disordered" evidence="1">
    <location>
        <begin position="233"/>
        <end position="263"/>
    </location>
</feature>
<reference evidence="2 3" key="1">
    <citation type="submission" date="2017-04" db="EMBL/GenBank/DDBJ databases">
        <title>Isolation of lytic bacteriophages infecting Pseudomonas strains for biocontrol of fish and shrimp spoilage during chilled storage.</title>
        <authorList>
            <person name="Yang Z."/>
            <person name="Tao X."/>
            <person name="Gao L."/>
            <person name="Rao S."/>
        </authorList>
    </citation>
    <scope>NUCLEOTIDE SEQUENCE [LARGE SCALE GENOMIC DNA]</scope>
</reference>
<feature type="compositionally biased region" description="Low complexity" evidence="1">
    <location>
        <begin position="235"/>
        <end position="252"/>
    </location>
</feature>
<proteinExistence type="predicted"/>
<sequence length="294" mass="31898">MTDIYSEFGVNNAVMSSSDPVEHEQNMLALDVRARDGDDELVLNDDQEGSEEEHEEEETEEQEEDGEESGDESGDESDEGGEESTDEFAPLGEPGEDLLAASAQIDQYAEGFESLQAQAVERGLDPAVAQAIIAEVDENGEISEANLKALEAVGYTRQFVQSYIQGQEAITQAYANSIISYAGGKAQFDAIVAHLEANNKDAVETLYGAIERQDLATVRTVINLGMAGRTKKFGAPPARNLSRRAPASAPRAQRQTVAGFESKSDMTKAMGDKRYGRDAAYTREVEQKVIASSW</sequence>
<organism evidence="2 3">
    <name type="scientific">Pseudomonas phage PspYZU08</name>
    <dbReference type="NCBI Taxonomy" id="1983557"/>
    <lineage>
        <taxon>Viruses</taxon>
        <taxon>Duplodnaviria</taxon>
        <taxon>Heunggongvirae</taxon>
        <taxon>Uroviricota</taxon>
        <taxon>Caudoviricetes</taxon>
        <taxon>Autographivirales</taxon>
        <taxon>Autotranscriptaviridae</taxon>
        <taxon>Studiervirinae</taxon>
        <taxon>Pijolavirus</taxon>
        <taxon>Pijolavirus PspYZU08</taxon>
    </lineage>
</organism>
<dbReference type="Pfam" id="PF05396">
    <property type="entry name" value="Phage_T7_Capsid"/>
    <property type="match status" value="1"/>
</dbReference>
<dbReference type="GO" id="GO:0019069">
    <property type="term" value="P:viral capsid assembly"/>
    <property type="evidence" value="ECO:0007669"/>
    <property type="project" value="InterPro"/>
</dbReference>
<evidence type="ECO:0000313" key="3">
    <source>
        <dbReference type="Proteomes" id="UP000248293"/>
    </source>
</evidence>
<protein>
    <recommendedName>
        <fullName evidence="4">Capsid assembly protein</fullName>
    </recommendedName>
</protein>
<evidence type="ECO:0000313" key="2">
    <source>
        <dbReference type="EMBL" id="ASD52211.1"/>
    </source>
</evidence>
<dbReference type="Proteomes" id="UP000248293">
    <property type="component" value="Segment"/>
</dbReference>
<gene>
    <name evidence="2" type="ORF">PspYZU08_35</name>
</gene>
<evidence type="ECO:0008006" key="4">
    <source>
        <dbReference type="Google" id="ProtNLM"/>
    </source>
</evidence>
<dbReference type="InterPro" id="IPR008768">
    <property type="entry name" value="Gp9-like"/>
</dbReference>